<sequence length="66" mass="7460">MGNQLRQTFSFRAKVISIVDQEVIDWSRLSAFNADSLEPSRGTRKWFGVLRSTSVSAVPLIELFLS</sequence>
<proteinExistence type="predicted"/>
<accession>F2AUI1</accession>
<reference evidence="1 2" key="1">
    <citation type="journal article" date="2013" name="Mar. Genomics">
        <title>Expression of sulfatases in Rhodopirellula baltica and the diversity of sulfatases in the genus Rhodopirellula.</title>
        <authorList>
            <person name="Wegner C.E."/>
            <person name="Richter-Heitmann T."/>
            <person name="Klindworth A."/>
            <person name="Klockow C."/>
            <person name="Richter M."/>
            <person name="Achstetter T."/>
            <person name="Glockner F.O."/>
            <person name="Harder J."/>
        </authorList>
    </citation>
    <scope>NUCLEOTIDE SEQUENCE [LARGE SCALE GENOMIC DNA]</scope>
    <source>
        <strain evidence="1 2">WH47</strain>
    </source>
</reference>
<organism evidence="1 2">
    <name type="scientific">Rhodopirellula baltica WH47</name>
    <dbReference type="NCBI Taxonomy" id="991778"/>
    <lineage>
        <taxon>Bacteria</taxon>
        <taxon>Pseudomonadati</taxon>
        <taxon>Planctomycetota</taxon>
        <taxon>Planctomycetia</taxon>
        <taxon>Pirellulales</taxon>
        <taxon>Pirellulaceae</taxon>
        <taxon>Rhodopirellula</taxon>
    </lineage>
</organism>
<dbReference type="EMBL" id="AFAR01000176">
    <property type="protein sequence ID" value="EGF26748.1"/>
    <property type="molecule type" value="Genomic_DNA"/>
</dbReference>
<protein>
    <submittedName>
        <fullName evidence="1">Uncharacterized protein</fullName>
    </submittedName>
</protein>
<name>F2AUI1_RHOBT</name>
<evidence type="ECO:0000313" key="2">
    <source>
        <dbReference type="Proteomes" id="UP000006222"/>
    </source>
</evidence>
<evidence type="ECO:0000313" key="1">
    <source>
        <dbReference type="EMBL" id="EGF26748.1"/>
    </source>
</evidence>
<dbReference type="AlphaFoldDB" id="F2AUI1"/>
<dbReference type="Proteomes" id="UP000006222">
    <property type="component" value="Unassembled WGS sequence"/>
</dbReference>
<gene>
    <name evidence="1" type="ORF">RBWH47_00373</name>
</gene>
<comment type="caution">
    <text evidence="1">The sequence shown here is derived from an EMBL/GenBank/DDBJ whole genome shotgun (WGS) entry which is preliminary data.</text>
</comment>